<dbReference type="InterPro" id="IPR004808">
    <property type="entry name" value="AP_endonuc_1"/>
</dbReference>
<feature type="site" description="Transition state stabilizer" evidence="6">
    <location>
        <position position="149"/>
    </location>
</feature>
<sequence>MTNKACYFISWNIRGMGQREKKTSARNLVRANKPQVTFVQEIKMTKVEDRTIKFICGNQSDTGSAISPSVGASGGLLSIWNNKFFKLESSMIWNNFIIMQGSIRPIKMKYNLVNIYPPNYQGERLSMFNELTSILHQMRAPMIIGGDFNIVLSPEEKMGSFNNRSSMKKFSKFIENLNLLDPPVNGGRFTWSNTRERPSASRLDRFLILPEILMKWPDDIQAISPKSISDHNQYP</sequence>
<dbReference type="PANTHER" id="PTHR22748:SF11">
    <property type="entry name" value="OS07G0184032 PROTEIN"/>
    <property type="match status" value="1"/>
</dbReference>
<keyword evidence="2 5" id="KW-0479">Metal-binding</keyword>
<feature type="binding site" evidence="5">
    <location>
        <position position="149"/>
    </location>
    <ligand>
        <name>Mg(2+)</name>
        <dbReference type="ChEBI" id="CHEBI:18420"/>
        <label>1</label>
    </ligand>
</feature>
<keyword evidence="5" id="KW-0464">Manganese</keyword>
<keyword evidence="9" id="KW-1185">Reference proteome</keyword>
<name>A0A9W7GRG4_HIBTR</name>
<feature type="domain" description="Endonuclease/exonuclease/phosphatase" evidence="7">
    <location>
        <begin position="9"/>
        <end position="207"/>
    </location>
</feature>
<dbReference type="AlphaFoldDB" id="A0A9W7GRG4"/>
<organism evidence="8 9">
    <name type="scientific">Hibiscus trionum</name>
    <name type="common">Flower of an hour</name>
    <dbReference type="NCBI Taxonomy" id="183268"/>
    <lineage>
        <taxon>Eukaryota</taxon>
        <taxon>Viridiplantae</taxon>
        <taxon>Streptophyta</taxon>
        <taxon>Embryophyta</taxon>
        <taxon>Tracheophyta</taxon>
        <taxon>Spermatophyta</taxon>
        <taxon>Magnoliopsida</taxon>
        <taxon>eudicotyledons</taxon>
        <taxon>Gunneridae</taxon>
        <taxon>Pentapetalae</taxon>
        <taxon>rosids</taxon>
        <taxon>malvids</taxon>
        <taxon>Malvales</taxon>
        <taxon>Malvaceae</taxon>
        <taxon>Malvoideae</taxon>
        <taxon>Hibiscus</taxon>
    </lineage>
</organism>
<dbReference type="Proteomes" id="UP001165190">
    <property type="component" value="Unassembled WGS sequence"/>
</dbReference>
<accession>A0A9W7GRG4</accession>
<evidence type="ECO:0000256" key="3">
    <source>
        <dbReference type="ARBA" id="ARBA00022801"/>
    </source>
</evidence>
<feature type="binding site" evidence="5">
    <location>
        <position position="12"/>
    </location>
    <ligand>
        <name>Mg(2+)</name>
        <dbReference type="ChEBI" id="CHEBI:18420"/>
        <label>1</label>
    </ligand>
</feature>
<dbReference type="PANTHER" id="PTHR22748">
    <property type="entry name" value="AP ENDONUCLEASE"/>
    <property type="match status" value="1"/>
</dbReference>
<dbReference type="InterPro" id="IPR005135">
    <property type="entry name" value="Endo/exonuclease/phosphatase"/>
</dbReference>
<comment type="cofactor">
    <cofactor evidence="5">
        <name>Mg(2+)</name>
        <dbReference type="ChEBI" id="CHEBI:18420"/>
    </cofactor>
    <cofactor evidence="5">
        <name>Mn(2+)</name>
        <dbReference type="ChEBI" id="CHEBI:29035"/>
    </cofactor>
    <text evidence="5">Probably binds two magnesium or manganese ions per subunit.</text>
</comment>
<keyword evidence="3" id="KW-0378">Hydrolase</keyword>
<dbReference type="GO" id="GO:0046872">
    <property type="term" value="F:metal ion binding"/>
    <property type="evidence" value="ECO:0007669"/>
    <property type="project" value="UniProtKB-KW"/>
</dbReference>
<dbReference type="GO" id="GO:0008081">
    <property type="term" value="F:phosphoric diester hydrolase activity"/>
    <property type="evidence" value="ECO:0007669"/>
    <property type="project" value="TreeGrafter"/>
</dbReference>
<gene>
    <name evidence="8" type="ORF">HRI_000066600</name>
</gene>
<dbReference type="Pfam" id="PF03372">
    <property type="entry name" value="Exo_endo_phos"/>
    <property type="match status" value="1"/>
</dbReference>
<feature type="site" description="Important for catalytic activity" evidence="6">
    <location>
        <position position="204"/>
    </location>
</feature>
<evidence type="ECO:0000256" key="5">
    <source>
        <dbReference type="PIRSR" id="PIRSR604808-2"/>
    </source>
</evidence>
<dbReference type="GO" id="GO:0005634">
    <property type="term" value="C:nucleus"/>
    <property type="evidence" value="ECO:0007669"/>
    <property type="project" value="TreeGrafter"/>
</dbReference>
<dbReference type="GO" id="GO:0008311">
    <property type="term" value="F:double-stranded DNA 3'-5' DNA exonuclease activity"/>
    <property type="evidence" value="ECO:0007669"/>
    <property type="project" value="TreeGrafter"/>
</dbReference>
<dbReference type="EMBL" id="BSYR01000002">
    <property type="protein sequence ID" value="GMI63973.1"/>
    <property type="molecule type" value="Genomic_DNA"/>
</dbReference>
<feature type="binding site" evidence="5">
    <location>
        <position position="147"/>
    </location>
    <ligand>
        <name>Mg(2+)</name>
        <dbReference type="ChEBI" id="CHEBI:18420"/>
        <label>1</label>
    </ligand>
</feature>
<comment type="caution">
    <text evidence="8">The sequence shown here is derived from an EMBL/GenBank/DDBJ whole genome shotgun (WGS) entry which is preliminary data.</text>
</comment>
<dbReference type="GO" id="GO:0003906">
    <property type="term" value="F:DNA-(apurinic or apyrimidinic site) endonuclease activity"/>
    <property type="evidence" value="ECO:0007669"/>
    <property type="project" value="TreeGrafter"/>
</dbReference>
<protein>
    <recommendedName>
        <fullName evidence="7">Endonuclease/exonuclease/phosphatase domain-containing protein</fullName>
    </recommendedName>
</protein>
<proteinExistence type="inferred from homology"/>
<reference evidence="8" key="1">
    <citation type="submission" date="2023-05" db="EMBL/GenBank/DDBJ databases">
        <title>Genome and transcriptome analyses reveal genes involved in the formation of fine ridges on petal epidermal cells in Hibiscus trionum.</title>
        <authorList>
            <person name="Koshimizu S."/>
            <person name="Masuda S."/>
            <person name="Ishii T."/>
            <person name="Shirasu K."/>
            <person name="Hoshino A."/>
            <person name="Arita M."/>
        </authorList>
    </citation>
    <scope>NUCLEOTIDE SEQUENCE</scope>
    <source>
        <strain evidence="8">Hamamatsu line</strain>
    </source>
</reference>
<evidence type="ECO:0000256" key="1">
    <source>
        <dbReference type="ARBA" id="ARBA00007092"/>
    </source>
</evidence>
<comment type="similarity">
    <text evidence="1">Belongs to the DNA repair enzymes AP/ExoA family.</text>
</comment>
<evidence type="ECO:0000313" key="8">
    <source>
        <dbReference type="EMBL" id="GMI63973.1"/>
    </source>
</evidence>
<keyword evidence="4 5" id="KW-0460">Magnesium</keyword>
<dbReference type="OrthoDB" id="1002598at2759"/>
<dbReference type="SUPFAM" id="SSF56219">
    <property type="entry name" value="DNase I-like"/>
    <property type="match status" value="1"/>
</dbReference>
<evidence type="ECO:0000256" key="4">
    <source>
        <dbReference type="ARBA" id="ARBA00022842"/>
    </source>
</evidence>
<evidence type="ECO:0000313" key="9">
    <source>
        <dbReference type="Proteomes" id="UP001165190"/>
    </source>
</evidence>
<evidence type="ECO:0000256" key="6">
    <source>
        <dbReference type="PIRSR" id="PIRSR604808-3"/>
    </source>
</evidence>
<feature type="binding site" evidence="5">
    <location>
        <position position="41"/>
    </location>
    <ligand>
        <name>Mg(2+)</name>
        <dbReference type="ChEBI" id="CHEBI:18420"/>
        <label>1</label>
    </ligand>
</feature>
<dbReference type="InterPro" id="IPR036691">
    <property type="entry name" value="Endo/exonu/phosph_ase_sf"/>
</dbReference>
<dbReference type="PROSITE" id="PS50007">
    <property type="entry name" value="PIPLC_X_DOMAIN"/>
    <property type="match status" value="1"/>
</dbReference>
<evidence type="ECO:0000259" key="7">
    <source>
        <dbReference type="Pfam" id="PF03372"/>
    </source>
</evidence>
<dbReference type="Gene3D" id="3.60.10.10">
    <property type="entry name" value="Endonuclease/exonuclease/phosphatase"/>
    <property type="match status" value="1"/>
</dbReference>
<evidence type="ECO:0000256" key="2">
    <source>
        <dbReference type="ARBA" id="ARBA00022723"/>
    </source>
</evidence>
<dbReference type="GO" id="GO:0006284">
    <property type="term" value="P:base-excision repair"/>
    <property type="evidence" value="ECO:0007669"/>
    <property type="project" value="TreeGrafter"/>
</dbReference>